<reference evidence="3" key="1">
    <citation type="journal article" date="2022" name="Int. J. Mol. Sci.">
        <title>Draft Genome of Tanacetum Coccineum: Genomic Comparison of Closely Related Tanacetum-Family Plants.</title>
        <authorList>
            <person name="Yamashiro T."/>
            <person name="Shiraishi A."/>
            <person name="Nakayama K."/>
            <person name="Satake H."/>
        </authorList>
    </citation>
    <scope>NUCLEOTIDE SEQUENCE</scope>
</reference>
<evidence type="ECO:0000259" key="2">
    <source>
        <dbReference type="Pfam" id="PF22936"/>
    </source>
</evidence>
<evidence type="ECO:0000313" key="3">
    <source>
        <dbReference type="EMBL" id="GJS68041.1"/>
    </source>
</evidence>
<keyword evidence="4" id="KW-1185">Reference proteome</keyword>
<dbReference type="InterPro" id="IPR054722">
    <property type="entry name" value="PolX-like_BBD"/>
</dbReference>
<name>A0ABQ4XT63_9ASTR</name>
<feature type="region of interest" description="Disordered" evidence="1">
    <location>
        <begin position="602"/>
        <end position="687"/>
    </location>
</feature>
<feature type="compositionally biased region" description="Polar residues" evidence="1">
    <location>
        <begin position="133"/>
        <end position="143"/>
    </location>
</feature>
<dbReference type="EMBL" id="BQNB010009762">
    <property type="protein sequence ID" value="GJS68041.1"/>
    <property type="molecule type" value="Genomic_DNA"/>
</dbReference>
<reference evidence="3" key="2">
    <citation type="submission" date="2022-01" db="EMBL/GenBank/DDBJ databases">
        <authorList>
            <person name="Yamashiro T."/>
            <person name="Shiraishi A."/>
            <person name="Satake H."/>
            <person name="Nakayama K."/>
        </authorList>
    </citation>
    <scope>NUCLEOTIDE SEQUENCE</scope>
</reference>
<comment type="caution">
    <text evidence="3">The sequence shown here is derived from an EMBL/GenBank/DDBJ whole genome shotgun (WGS) entry which is preliminary data.</text>
</comment>
<dbReference type="Proteomes" id="UP001151760">
    <property type="component" value="Unassembled WGS sequence"/>
</dbReference>
<gene>
    <name evidence="3" type="ORF">Tco_0682606</name>
</gene>
<feature type="compositionally biased region" description="Polar residues" evidence="1">
    <location>
        <begin position="646"/>
        <end position="667"/>
    </location>
</feature>
<protein>
    <recommendedName>
        <fullName evidence="2">Retrovirus-related Pol polyprotein from transposon TNT 1-94-like beta-barrel domain-containing protein</fullName>
    </recommendedName>
</protein>
<feature type="region of interest" description="Disordered" evidence="1">
    <location>
        <begin position="133"/>
        <end position="154"/>
    </location>
</feature>
<feature type="compositionally biased region" description="Basic and acidic residues" evidence="1">
    <location>
        <begin position="629"/>
        <end position="645"/>
    </location>
</feature>
<proteinExistence type="predicted"/>
<sequence>MEAGTTSATLTVRLPILNPGEYDLWLMRIEQYFLMTDYSLWEVILNGNKVLKRTVRETEQEYEPTTIEEKQDRRNEMKARGTLLMALPNKDQLKFHSYKDAKLLMEAIEKRYGGNKESKKVQRTLLKQQYENFSGSSSETMDQTFDRAPRNQENRGRENIRRTVTVENPTKNALVAQDGIGGSPPYTGNFIPSKSDLTFMDEIVKSENMDVIIVVTPRNVKKVKSNHESADVKNNGDAVEPKIVRKNRFRPPVIEDWNSNDDSEVEFIPNVKDKTIRPSTEKIKFIKSARETVEKVETPKQNKHYPRGNQRNWNNLMSQRLGSDFKMINKACFVCGSFEHLHYVCDKKVIRPVWNNSSWVNHKKFDNKMTRPHPNRRFVSQAVLTRSGKINTAGASVNTDVRPVNTAGSKTTVNHPRPISNAYKKGYSQVTRPFNKYSANKNSIFNKKVNTVRVKDTTARDRAVVSENKEKGVNDVKASACWGNPQQKEYKEKGVIDSGCSRHMTGNKCYLTKYEDYDGGFVSFGDGKGRISRKERKATQSALLAFDDDSLTISMNYVPVVTGNQTNGIAGTKDNIVAGQAEKKTEPEQEYILIPFYTTGPLISQGPKDGEEDVGVKPTEVDESGASNKDGKDEQDSRSEFERLLQQENQTEHPNNTNSINTVSTPVSAAGPSFNNDDSSSSVNAGESSNAFEDHLFESFSPFKNAFSLPHVPNVFSIDDTGIFGNDYDDEDVGAEAGLNNLEITMNVSPIPITRIDKDHPKDQIIRDLNSAIQTRRMTKISDEHASG</sequence>
<evidence type="ECO:0000256" key="1">
    <source>
        <dbReference type="SAM" id="MobiDB-lite"/>
    </source>
</evidence>
<feature type="domain" description="Retrovirus-related Pol polyprotein from transposon TNT 1-94-like beta-barrel" evidence="2">
    <location>
        <begin position="495"/>
        <end position="528"/>
    </location>
</feature>
<feature type="compositionally biased region" description="Basic and acidic residues" evidence="1">
    <location>
        <begin position="144"/>
        <end position="154"/>
    </location>
</feature>
<accession>A0ABQ4XT63</accession>
<feature type="compositionally biased region" description="Low complexity" evidence="1">
    <location>
        <begin position="673"/>
        <end position="687"/>
    </location>
</feature>
<evidence type="ECO:0000313" key="4">
    <source>
        <dbReference type="Proteomes" id="UP001151760"/>
    </source>
</evidence>
<feature type="region of interest" description="Disordered" evidence="1">
    <location>
        <begin position="399"/>
        <end position="421"/>
    </location>
</feature>
<organism evidence="3 4">
    <name type="scientific">Tanacetum coccineum</name>
    <dbReference type="NCBI Taxonomy" id="301880"/>
    <lineage>
        <taxon>Eukaryota</taxon>
        <taxon>Viridiplantae</taxon>
        <taxon>Streptophyta</taxon>
        <taxon>Embryophyta</taxon>
        <taxon>Tracheophyta</taxon>
        <taxon>Spermatophyta</taxon>
        <taxon>Magnoliopsida</taxon>
        <taxon>eudicotyledons</taxon>
        <taxon>Gunneridae</taxon>
        <taxon>Pentapetalae</taxon>
        <taxon>asterids</taxon>
        <taxon>campanulids</taxon>
        <taxon>Asterales</taxon>
        <taxon>Asteraceae</taxon>
        <taxon>Asteroideae</taxon>
        <taxon>Anthemideae</taxon>
        <taxon>Anthemidinae</taxon>
        <taxon>Tanacetum</taxon>
    </lineage>
</organism>
<dbReference type="Pfam" id="PF22936">
    <property type="entry name" value="Pol_BBD"/>
    <property type="match status" value="1"/>
</dbReference>